<proteinExistence type="predicted"/>
<gene>
    <name evidence="1" type="ORF">GCM10007036_16910</name>
</gene>
<accession>A0A917I6X7</accession>
<dbReference type="Proteomes" id="UP000603912">
    <property type="component" value="Unassembled WGS sequence"/>
</dbReference>
<sequence>MHVNISQFAKRSRELTPSDVPLILERIRSHLVMPRMTPEEFRAVVTQLGFSSTRGFAERIGLPHRTVESWDKFGMSRDAAQLLLALLAYKDRVEGAIRDIDSYTNIGLADFFENYDIP</sequence>
<evidence type="ECO:0000313" key="2">
    <source>
        <dbReference type="Proteomes" id="UP000603912"/>
    </source>
</evidence>
<organism evidence="1 2">
    <name type="scientific">Alsobacter metallidurans</name>
    <dbReference type="NCBI Taxonomy" id="340221"/>
    <lineage>
        <taxon>Bacteria</taxon>
        <taxon>Pseudomonadati</taxon>
        <taxon>Pseudomonadota</taxon>
        <taxon>Alphaproteobacteria</taxon>
        <taxon>Hyphomicrobiales</taxon>
        <taxon>Alsobacteraceae</taxon>
        <taxon>Alsobacter</taxon>
    </lineage>
</organism>
<dbReference type="AlphaFoldDB" id="A0A917I6X7"/>
<comment type="caution">
    <text evidence="1">The sequence shown here is derived from an EMBL/GenBank/DDBJ whole genome shotgun (WGS) entry which is preliminary data.</text>
</comment>
<evidence type="ECO:0000313" key="1">
    <source>
        <dbReference type="EMBL" id="GGH16306.1"/>
    </source>
</evidence>
<dbReference type="RefSeq" id="WP_188517197.1">
    <property type="nucleotide sequence ID" value="NZ_BMES01000001.1"/>
</dbReference>
<protein>
    <submittedName>
        <fullName evidence="1">Uncharacterized protein</fullName>
    </submittedName>
</protein>
<dbReference type="EMBL" id="BMES01000001">
    <property type="protein sequence ID" value="GGH16306.1"/>
    <property type="molecule type" value="Genomic_DNA"/>
</dbReference>
<reference evidence="1" key="2">
    <citation type="submission" date="2020-09" db="EMBL/GenBank/DDBJ databases">
        <authorList>
            <person name="Sun Q."/>
            <person name="Zhou Y."/>
        </authorList>
    </citation>
    <scope>NUCLEOTIDE SEQUENCE</scope>
    <source>
        <strain evidence="1">CGMCC 1.12214</strain>
    </source>
</reference>
<keyword evidence="2" id="KW-1185">Reference proteome</keyword>
<reference evidence="1" key="1">
    <citation type="journal article" date="2014" name="Int. J. Syst. Evol. Microbiol.">
        <title>Complete genome sequence of Corynebacterium casei LMG S-19264T (=DSM 44701T), isolated from a smear-ripened cheese.</title>
        <authorList>
            <consortium name="US DOE Joint Genome Institute (JGI-PGF)"/>
            <person name="Walter F."/>
            <person name="Albersmeier A."/>
            <person name="Kalinowski J."/>
            <person name="Ruckert C."/>
        </authorList>
    </citation>
    <scope>NUCLEOTIDE SEQUENCE</scope>
    <source>
        <strain evidence="1">CGMCC 1.12214</strain>
    </source>
</reference>
<name>A0A917I6X7_9HYPH</name>